<dbReference type="AlphaFoldDB" id="X1I015"/>
<sequence>MASPYRKKKGSDTWHFCSNCSRYPTSDYDETTSWNGSGELC</sequence>
<comment type="caution">
    <text evidence="1">The sequence shown here is derived from an EMBL/GenBank/DDBJ whole genome shotgun (WGS) entry which is preliminary data.</text>
</comment>
<accession>X1I015</accession>
<organism evidence="1">
    <name type="scientific">marine sediment metagenome</name>
    <dbReference type="NCBI Taxonomy" id="412755"/>
    <lineage>
        <taxon>unclassified sequences</taxon>
        <taxon>metagenomes</taxon>
        <taxon>ecological metagenomes</taxon>
    </lineage>
</organism>
<evidence type="ECO:0000313" key="1">
    <source>
        <dbReference type="EMBL" id="GAH62655.1"/>
    </source>
</evidence>
<proteinExistence type="predicted"/>
<protein>
    <submittedName>
        <fullName evidence="1">Uncharacterized protein</fullName>
    </submittedName>
</protein>
<gene>
    <name evidence="1" type="ORF">S03H2_48133</name>
</gene>
<dbReference type="EMBL" id="BARU01030322">
    <property type="protein sequence ID" value="GAH62655.1"/>
    <property type="molecule type" value="Genomic_DNA"/>
</dbReference>
<name>X1I015_9ZZZZ</name>
<feature type="non-terminal residue" evidence="1">
    <location>
        <position position="41"/>
    </location>
</feature>
<reference evidence="1" key="1">
    <citation type="journal article" date="2014" name="Front. Microbiol.">
        <title>High frequency of phylogenetically diverse reductive dehalogenase-homologous genes in deep subseafloor sedimentary metagenomes.</title>
        <authorList>
            <person name="Kawai M."/>
            <person name="Futagami T."/>
            <person name="Toyoda A."/>
            <person name="Takaki Y."/>
            <person name="Nishi S."/>
            <person name="Hori S."/>
            <person name="Arai W."/>
            <person name="Tsubouchi T."/>
            <person name="Morono Y."/>
            <person name="Uchiyama I."/>
            <person name="Ito T."/>
            <person name="Fujiyama A."/>
            <person name="Inagaki F."/>
            <person name="Takami H."/>
        </authorList>
    </citation>
    <scope>NUCLEOTIDE SEQUENCE</scope>
    <source>
        <strain evidence="1">Expedition CK06-06</strain>
    </source>
</reference>